<dbReference type="InterPro" id="IPR036188">
    <property type="entry name" value="FAD/NAD-bd_sf"/>
</dbReference>
<organism evidence="2">
    <name type="scientific">marine sediment metagenome</name>
    <dbReference type="NCBI Taxonomy" id="412755"/>
    <lineage>
        <taxon>unclassified sequences</taxon>
        <taxon>metagenomes</taxon>
        <taxon>ecological metagenomes</taxon>
    </lineage>
</organism>
<proteinExistence type="predicted"/>
<evidence type="ECO:0000313" key="2">
    <source>
        <dbReference type="EMBL" id="GAG67560.1"/>
    </source>
</evidence>
<dbReference type="Gene3D" id="3.50.50.60">
    <property type="entry name" value="FAD/NAD(P)-binding domain"/>
    <property type="match status" value="1"/>
</dbReference>
<dbReference type="PANTHER" id="PTHR42685">
    <property type="entry name" value="GERANYLGERANYL DIPHOSPHATE REDUCTASE"/>
    <property type="match status" value="1"/>
</dbReference>
<dbReference type="AlphaFoldDB" id="X0ZD88"/>
<dbReference type="InterPro" id="IPR050407">
    <property type="entry name" value="Geranylgeranyl_reductase"/>
</dbReference>
<dbReference type="GO" id="GO:0071949">
    <property type="term" value="F:FAD binding"/>
    <property type="evidence" value="ECO:0007669"/>
    <property type="project" value="InterPro"/>
</dbReference>
<dbReference type="Pfam" id="PF01494">
    <property type="entry name" value="FAD_binding_3"/>
    <property type="match status" value="1"/>
</dbReference>
<dbReference type="SUPFAM" id="SSF51905">
    <property type="entry name" value="FAD/NAD(P)-binding domain"/>
    <property type="match status" value="1"/>
</dbReference>
<dbReference type="EMBL" id="BART01009387">
    <property type="protein sequence ID" value="GAG67560.1"/>
    <property type="molecule type" value="Genomic_DNA"/>
</dbReference>
<feature type="non-terminal residue" evidence="2">
    <location>
        <position position="1"/>
    </location>
</feature>
<accession>X0ZD88</accession>
<reference evidence="2" key="1">
    <citation type="journal article" date="2014" name="Front. Microbiol.">
        <title>High frequency of phylogenetically diverse reductive dehalogenase-homologous genes in deep subseafloor sedimentary metagenomes.</title>
        <authorList>
            <person name="Kawai M."/>
            <person name="Futagami T."/>
            <person name="Toyoda A."/>
            <person name="Takaki Y."/>
            <person name="Nishi S."/>
            <person name="Hori S."/>
            <person name="Arai W."/>
            <person name="Tsubouchi T."/>
            <person name="Morono Y."/>
            <person name="Uchiyama I."/>
            <person name="Ito T."/>
            <person name="Fujiyama A."/>
            <person name="Inagaki F."/>
            <person name="Takami H."/>
        </authorList>
    </citation>
    <scope>NUCLEOTIDE SEQUENCE</scope>
    <source>
        <strain evidence="2">Expedition CK06-06</strain>
    </source>
</reference>
<evidence type="ECO:0000259" key="1">
    <source>
        <dbReference type="Pfam" id="PF01494"/>
    </source>
</evidence>
<protein>
    <recommendedName>
        <fullName evidence="1">FAD-binding domain-containing protein</fullName>
    </recommendedName>
</protein>
<name>X0ZD88_9ZZZZ</name>
<gene>
    <name evidence="2" type="ORF">S01H4_20808</name>
</gene>
<comment type="caution">
    <text evidence="2">The sequence shown here is derived from an EMBL/GenBank/DDBJ whole genome shotgun (WGS) entry which is preliminary data.</text>
</comment>
<dbReference type="InterPro" id="IPR002938">
    <property type="entry name" value="FAD-bd"/>
</dbReference>
<dbReference type="PANTHER" id="PTHR42685:SF18">
    <property type="entry name" value="DIGERANYLGERANYLGLYCEROPHOSPHOLIPID REDUCTASE"/>
    <property type="match status" value="1"/>
</dbReference>
<feature type="domain" description="FAD-binding" evidence="1">
    <location>
        <begin position="28"/>
        <end position="197"/>
    </location>
</feature>
<sequence>NEAIENGVNFYDNINVIGPIVNEKTQTIIGVKLDNSKNIKAKLIVDCSGYEGVIRSNIPFETDFDKNIRREDTYITYREIRKKLPSVSDSHEIVIIGKNHGLSWVSFQQDNYVDFLGAYTNLLSVDISPKEMVYKLIEKYKDKCGTKIVKGGYSASIPMRRALDSCVADGLLIIGDAACQVDPSTGSGVATSLYAAHIASNVALNALNIDSTKKEDLWPYNVEYHHSEYNQEYSSNDIAVKNFHNLSEEEIEYVFANDIIDLRRFGGSGSNATIIKKEKYRPKISIRSKILAHLAKFAETDGKIEEMKELCREYPENYNPETFKTWRGKMNNCYVVRYDLDKPFESELVIS</sequence>